<dbReference type="GO" id="GO:0052621">
    <property type="term" value="F:diguanylate cyclase activity"/>
    <property type="evidence" value="ECO:0007669"/>
    <property type="project" value="TreeGrafter"/>
</dbReference>
<keyword evidence="5" id="KW-1185">Reference proteome</keyword>
<dbReference type="GO" id="GO:0043709">
    <property type="term" value="P:cell adhesion involved in single-species biofilm formation"/>
    <property type="evidence" value="ECO:0007669"/>
    <property type="project" value="TreeGrafter"/>
</dbReference>
<dbReference type="InterPro" id="IPR043128">
    <property type="entry name" value="Rev_trsase/Diguanyl_cyclase"/>
</dbReference>
<gene>
    <name evidence="4" type="ORF">FZ040_10990</name>
</gene>
<evidence type="ECO:0000256" key="1">
    <source>
        <dbReference type="SAM" id="Phobius"/>
    </source>
</evidence>
<keyword evidence="1" id="KW-1133">Transmembrane helix</keyword>
<name>A0A5D6W2D1_9FIRM</name>
<feature type="signal peptide" evidence="2">
    <location>
        <begin position="1"/>
        <end position="34"/>
    </location>
</feature>
<dbReference type="FunFam" id="3.30.70.270:FF:000001">
    <property type="entry name" value="Diguanylate cyclase domain protein"/>
    <property type="match status" value="1"/>
</dbReference>
<keyword evidence="2" id="KW-0732">Signal</keyword>
<sequence length="541" mass="61583">MMRRIKFREPLAEKIKRCCLLLLLLWSSLSPVHAAALADDWQYQLESGEDCRLSTMLQADCPERDTLMFMTTNQAVRIWFKGELLYERGSFAPVRFDEGAVLHVVKLPEFQGPEPLLVELYGNSQHNPGFFNMFFLDSELEQIKRLYYFDIPVILALPVAFIILVIMAVYQYFYFHGVKRLYGFISLFMLAFFGWLISVSYFKYILLDNPAFWWYCAGILAYLLPVSSYLILAELLRNKPYAHMKWIVRAALLLFLAAMTGELAGFHTMNGLMALYYPLMGIGGLAAMVWVLKAARQGDYLCRAVLLPTCMFTVFGVFDGLTGHFHLLPWRTFITPLAVYGFAFFVIEIMRGQLRQRQMLERRTAGLEQKAALARRRSDIDALTGCFNRNRLKSLLAAGIARVQLSGGVLALLMLDIDHFKQVNDTYGHKTGDAVLMAFSKVVQSELGQYSHCIRWGGEEFMVVVNATDRDEVLALAEKIRRRIGQTEIAGKWITCSIGIAVWQEAGDRPEALFKRADTALYQAKNSGRNRVCLTDGESVN</sequence>
<dbReference type="SUPFAM" id="SSF55073">
    <property type="entry name" value="Nucleotide cyclase"/>
    <property type="match status" value="1"/>
</dbReference>
<dbReference type="InterPro" id="IPR029787">
    <property type="entry name" value="Nucleotide_cyclase"/>
</dbReference>
<evidence type="ECO:0000259" key="3">
    <source>
        <dbReference type="PROSITE" id="PS50887"/>
    </source>
</evidence>
<dbReference type="SMART" id="SM00267">
    <property type="entry name" value="GGDEF"/>
    <property type="match status" value="1"/>
</dbReference>
<organism evidence="4 5">
    <name type="scientific">Selenomonas ruminis</name>
    <dbReference type="NCBI Taxonomy" id="2593411"/>
    <lineage>
        <taxon>Bacteria</taxon>
        <taxon>Bacillati</taxon>
        <taxon>Bacillota</taxon>
        <taxon>Negativicutes</taxon>
        <taxon>Selenomonadales</taxon>
        <taxon>Selenomonadaceae</taxon>
        <taxon>Selenomonas</taxon>
    </lineage>
</organism>
<dbReference type="Pfam" id="PF00990">
    <property type="entry name" value="GGDEF"/>
    <property type="match status" value="1"/>
</dbReference>
<evidence type="ECO:0000313" key="4">
    <source>
        <dbReference type="EMBL" id="TYZ20935.1"/>
    </source>
</evidence>
<feature type="transmembrane region" description="Helical" evidence="1">
    <location>
        <begin position="304"/>
        <end position="327"/>
    </location>
</feature>
<dbReference type="EMBL" id="VTOY01000011">
    <property type="protein sequence ID" value="TYZ20935.1"/>
    <property type="molecule type" value="Genomic_DNA"/>
</dbReference>
<feature type="domain" description="GGDEF" evidence="3">
    <location>
        <begin position="408"/>
        <end position="537"/>
    </location>
</feature>
<feature type="chain" id="PRO_5023096048" evidence="2">
    <location>
        <begin position="35"/>
        <end position="541"/>
    </location>
</feature>
<dbReference type="Proteomes" id="UP000323646">
    <property type="component" value="Unassembled WGS sequence"/>
</dbReference>
<dbReference type="OrthoDB" id="1674430at2"/>
<feature type="transmembrane region" description="Helical" evidence="1">
    <location>
        <begin position="274"/>
        <end position="292"/>
    </location>
</feature>
<feature type="transmembrane region" description="Helical" evidence="1">
    <location>
        <begin position="146"/>
        <end position="169"/>
    </location>
</feature>
<dbReference type="InterPro" id="IPR000160">
    <property type="entry name" value="GGDEF_dom"/>
</dbReference>
<evidence type="ECO:0000256" key="2">
    <source>
        <dbReference type="SAM" id="SignalP"/>
    </source>
</evidence>
<dbReference type="InterPro" id="IPR050469">
    <property type="entry name" value="Diguanylate_Cyclase"/>
</dbReference>
<dbReference type="GO" id="GO:0005886">
    <property type="term" value="C:plasma membrane"/>
    <property type="evidence" value="ECO:0007669"/>
    <property type="project" value="TreeGrafter"/>
</dbReference>
<dbReference type="GO" id="GO:1902201">
    <property type="term" value="P:negative regulation of bacterial-type flagellum-dependent cell motility"/>
    <property type="evidence" value="ECO:0007669"/>
    <property type="project" value="TreeGrafter"/>
</dbReference>
<comment type="caution">
    <text evidence="4">The sequence shown here is derived from an EMBL/GenBank/DDBJ whole genome shotgun (WGS) entry which is preliminary data.</text>
</comment>
<dbReference type="PANTHER" id="PTHR45138:SF24">
    <property type="entry name" value="DIGUANYLATE CYCLASE DGCC-RELATED"/>
    <property type="match status" value="1"/>
</dbReference>
<dbReference type="NCBIfam" id="TIGR00254">
    <property type="entry name" value="GGDEF"/>
    <property type="match status" value="1"/>
</dbReference>
<feature type="transmembrane region" description="Helical" evidence="1">
    <location>
        <begin position="212"/>
        <end position="235"/>
    </location>
</feature>
<protein>
    <submittedName>
        <fullName evidence="4">Diguanylate cyclase</fullName>
    </submittedName>
</protein>
<dbReference type="RefSeq" id="WP_149172028.1">
    <property type="nucleotide sequence ID" value="NZ_VTOY01000011.1"/>
</dbReference>
<keyword evidence="1" id="KW-0812">Transmembrane</keyword>
<reference evidence="4 5" key="1">
    <citation type="submission" date="2019-08" db="EMBL/GenBank/DDBJ databases">
        <title>Selenomonas sp. mPRGC5 and Selenomonas sp. mPRGC8 isolated from ruminal fluid of dairy goat (Capra hircus).</title>
        <authorList>
            <person name="Poothong S."/>
            <person name="Nuengjamnong C."/>
            <person name="Tanasupawat S."/>
        </authorList>
    </citation>
    <scope>NUCLEOTIDE SEQUENCE [LARGE SCALE GENOMIC DNA]</scope>
    <source>
        <strain evidence="5">mPRGC5</strain>
    </source>
</reference>
<evidence type="ECO:0000313" key="5">
    <source>
        <dbReference type="Proteomes" id="UP000323646"/>
    </source>
</evidence>
<feature type="transmembrane region" description="Helical" evidence="1">
    <location>
        <begin position="333"/>
        <end position="350"/>
    </location>
</feature>
<dbReference type="Gene3D" id="3.30.70.270">
    <property type="match status" value="1"/>
</dbReference>
<dbReference type="CDD" id="cd01949">
    <property type="entry name" value="GGDEF"/>
    <property type="match status" value="1"/>
</dbReference>
<dbReference type="PANTHER" id="PTHR45138">
    <property type="entry name" value="REGULATORY COMPONENTS OF SENSORY TRANSDUCTION SYSTEM"/>
    <property type="match status" value="1"/>
</dbReference>
<feature type="transmembrane region" description="Helical" evidence="1">
    <location>
        <begin position="181"/>
        <end position="206"/>
    </location>
</feature>
<feature type="transmembrane region" description="Helical" evidence="1">
    <location>
        <begin position="247"/>
        <end position="268"/>
    </location>
</feature>
<dbReference type="PROSITE" id="PS50887">
    <property type="entry name" value="GGDEF"/>
    <property type="match status" value="1"/>
</dbReference>
<proteinExistence type="predicted"/>
<keyword evidence="1" id="KW-0472">Membrane</keyword>
<dbReference type="AlphaFoldDB" id="A0A5D6W2D1"/>
<accession>A0A5D6W2D1</accession>